<dbReference type="PANTHER" id="PTHR35903:SF1">
    <property type="entry name" value="FLAGELLIN B1"/>
    <property type="match status" value="1"/>
</dbReference>
<keyword evidence="2" id="KW-0966">Cell projection</keyword>
<dbReference type="AlphaFoldDB" id="A0A7C5I4V5"/>
<evidence type="ECO:0000313" key="2">
    <source>
        <dbReference type="EMBL" id="HHF58405.1"/>
    </source>
</evidence>
<reference evidence="2" key="1">
    <citation type="journal article" date="2020" name="mSystems">
        <title>Genome- and Community-Level Interaction Insights into Carbon Utilization and Element Cycling Functions of Hydrothermarchaeota in Hydrothermal Sediment.</title>
        <authorList>
            <person name="Zhou Z."/>
            <person name="Liu Y."/>
            <person name="Xu W."/>
            <person name="Pan J."/>
            <person name="Luo Z.H."/>
            <person name="Li M."/>
        </authorList>
    </citation>
    <scope>NUCLEOTIDE SEQUENCE [LARGE SCALE GENOMIC DNA]</scope>
    <source>
        <strain evidence="2">HyVt-94</strain>
    </source>
</reference>
<dbReference type="Proteomes" id="UP000886014">
    <property type="component" value="Unassembled WGS sequence"/>
</dbReference>
<comment type="caution">
    <text evidence="2">The sequence shown here is derived from an EMBL/GenBank/DDBJ whole genome shotgun (WGS) entry which is preliminary data.</text>
</comment>
<dbReference type="GO" id="GO:0097588">
    <property type="term" value="P:archaeal or bacterial-type flagellum-dependent cell motility"/>
    <property type="evidence" value="ECO:0007669"/>
    <property type="project" value="InterPro"/>
</dbReference>
<keyword evidence="2" id="KW-0969">Cilium</keyword>
<dbReference type="InterPro" id="IPR013373">
    <property type="entry name" value="Flagellin/pilin_N_arc"/>
</dbReference>
<keyword evidence="1" id="KW-0472">Membrane</keyword>
<dbReference type="Pfam" id="PF01917">
    <property type="entry name" value="Flagellin_arch-type"/>
    <property type="match status" value="1"/>
</dbReference>
<gene>
    <name evidence="2" type="ORF">ENL41_03165</name>
</gene>
<keyword evidence="1" id="KW-1133">Transmembrane helix</keyword>
<keyword evidence="2" id="KW-0282">Flagellum</keyword>
<sequence length="55" mass="5692">MRSRARRGAIGIGTLIVFIAMVLVAAVAAGVLISTSGYLQQKAQATGKETTQEVS</sequence>
<evidence type="ECO:0000256" key="1">
    <source>
        <dbReference type="SAM" id="Phobius"/>
    </source>
</evidence>
<dbReference type="NCBIfam" id="TIGR02537">
    <property type="entry name" value="arch_flag_Nterm"/>
    <property type="match status" value="1"/>
</dbReference>
<dbReference type="GO" id="GO:0005198">
    <property type="term" value="F:structural molecule activity"/>
    <property type="evidence" value="ECO:0007669"/>
    <property type="project" value="InterPro"/>
</dbReference>
<organism evidence="2">
    <name type="scientific">candidate division WOR-3 bacterium</name>
    <dbReference type="NCBI Taxonomy" id="2052148"/>
    <lineage>
        <taxon>Bacteria</taxon>
        <taxon>Bacteria division WOR-3</taxon>
    </lineage>
</organism>
<feature type="non-terminal residue" evidence="2">
    <location>
        <position position="55"/>
    </location>
</feature>
<feature type="transmembrane region" description="Helical" evidence="1">
    <location>
        <begin position="12"/>
        <end position="33"/>
    </location>
</feature>
<keyword evidence="1" id="KW-0812">Transmembrane</keyword>
<dbReference type="PANTHER" id="PTHR35903">
    <property type="entry name" value="FLAGELLIN B1"/>
    <property type="match status" value="1"/>
</dbReference>
<proteinExistence type="predicted"/>
<name>A0A7C5I4V5_UNCW3</name>
<protein>
    <submittedName>
        <fullName evidence="2">Flagellin</fullName>
    </submittedName>
</protein>
<dbReference type="EMBL" id="DRTV01000222">
    <property type="protein sequence ID" value="HHF58405.1"/>
    <property type="molecule type" value="Genomic_DNA"/>
</dbReference>
<dbReference type="InterPro" id="IPR002774">
    <property type="entry name" value="Flagellin_arc-type"/>
</dbReference>
<accession>A0A7C5I4V5</accession>